<evidence type="ECO:0000256" key="3">
    <source>
        <dbReference type="ARBA" id="ARBA00022517"/>
    </source>
</evidence>
<comment type="subunit">
    <text evidence="8">Associates with the 50S ribosomal subunit.</text>
</comment>
<dbReference type="HAMAP" id="MF_00195">
    <property type="entry name" value="GTPase_Der"/>
    <property type="match status" value="1"/>
</dbReference>
<dbReference type="Gene3D" id="3.40.50.300">
    <property type="entry name" value="P-loop containing nucleotide triphosphate hydrolases"/>
    <property type="match status" value="2"/>
</dbReference>
<comment type="function">
    <text evidence="8 10">GTPase that plays an essential role in the late steps of ribosome biogenesis.</text>
</comment>
<keyword evidence="5 8" id="KW-0547">Nucleotide-binding</keyword>
<comment type="similarity">
    <text evidence="1 8 9 10">Belongs to the TRAFAC class TrmE-Era-EngA-EngB-Septin-like GTPase superfamily. EngA (Der) GTPase family.</text>
</comment>
<evidence type="ECO:0000256" key="4">
    <source>
        <dbReference type="ARBA" id="ARBA00022737"/>
    </source>
</evidence>
<evidence type="ECO:0000256" key="9">
    <source>
        <dbReference type="PROSITE-ProRule" id="PRU01049"/>
    </source>
</evidence>
<organism evidence="12 13">
    <name type="scientific">Sporocytophaga myxococcoides</name>
    <dbReference type="NCBI Taxonomy" id="153721"/>
    <lineage>
        <taxon>Bacteria</taxon>
        <taxon>Pseudomonadati</taxon>
        <taxon>Bacteroidota</taxon>
        <taxon>Cytophagia</taxon>
        <taxon>Cytophagales</taxon>
        <taxon>Cytophagaceae</taxon>
        <taxon>Sporocytophaga</taxon>
    </lineage>
</organism>
<dbReference type="CDD" id="cd01894">
    <property type="entry name" value="EngA1"/>
    <property type="match status" value="1"/>
</dbReference>
<comment type="caution">
    <text evidence="12">The sequence shown here is derived from an EMBL/GenBank/DDBJ whole genome shotgun (WGS) entry which is preliminary data.</text>
</comment>
<dbReference type="Gene3D" id="3.30.300.20">
    <property type="match status" value="1"/>
</dbReference>
<reference evidence="12 13" key="1">
    <citation type="submission" date="2014-09" db="EMBL/GenBank/DDBJ databases">
        <title>Sporocytophaga myxococcoides PG-01 genome sequencing.</title>
        <authorList>
            <person name="Liu L."/>
            <person name="Gao P.J."/>
            <person name="Chen G.J."/>
            <person name="Wang L.S."/>
        </authorList>
    </citation>
    <scope>NUCLEOTIDE SEQUENCE [LARGE SCALE GENOMIC DNA]</scope>
    <source>
        <strain evidence="12 13">PG-01</strain>
    </source>
</reference>
<keyword evidence="3 8" id="KW-0690">Ribosome biogenesis</keyword>
<dbReference type="InterPro" id="IPR027417">
    <property type="entry name" value="P-loop_NTPase"/>
</dbReference>
<dbReference type="InterPro" id="IPR032859">
    <property type="entry name" value="KH_dom-like"/>
</dbReference>
<feature type="binding site" evidence="8">
    <location>
        <begin position="200"/>
        <end position="204"/>
    </location>
    <ligand>
        <name>GTP</name>
        <dbReference type="ChEBI" id="CHEBI:37565"/>
        <label>2</label>
    </ligand>
</feature>
<feature type="binding site" evidence="8">
    <location>
        <begin position="27"/>
        <end position="31"/>
    </location>
    <ligand>
        <name>GTP</name>
        <dbReference type="ChEBI" id="CHEBI:37565"/>
        <label>1</label>
    </ligand>
</feature>
<evidence type="ECO:0000313" key="13">
    <source>
        <dbReference type="Proteomes" id="UP000030185"/>
    </source>
</evidence>
<dbReference type="CDD" id="cd01895">
    <property type="entry name" value="EngA2"/>
    <property type="match status" value="1"/>
</dbReference>
<dbReference type="InterPro" id="IPR005225">
    <property type="entry name" value="Small_GTP-bd"/>
</dbReference>
<dbReference type="NCBIfam" id="TIGR00231">
    <property type="entry name" value="small_GTP"/>
    <property type="match status" value="1"/>
</dbReference>
<evidence type="ECO:0000256" key="6">
    <source>
        <dbReference type="ARBA" id="ARBA00023134"/>
    </source>
</evidence>
<evidence type="ECO:0000256" key="5">
    <source>
        <dbReference type="ARBA" id="ARBA00022741"/>
    </source>
</evidence>
<evidence type="ECO:0000259" key="11">
    <source>
        <dbReference type="PROSITE" id="PS51712"/>
    </source>
</evidence>
<dbReference type="PANTHER" id="PTHR43834">
    <property type="entry name" value="GTPASE DER"/>
    <property type="match status" value="1"/>
</dbReference>
<evidence type="ECO:0000256" key="7">
    <source>
        <dbReference type="ARBA" id="ARBA00032345"/>
    </source>
</evidence>
<dbReference type="PROSITE" id="PS51712">
    <property type="entry name" value="G_ENGA"/>
    <property type="match status" value="1"/>
</dbReference>
<dbReference type="FunFam" id="3.30.300.20:FF:000004">
    <property type="entry name" value="GTPase Der"/>
    <property type="match status" value="1"/>
</dbReference>
<evidence type="ECO:0000313" key="12">
    <source>
        <dbReference type="EMBL" id="GAL87102.1"/>
    </source>
</evidence>
<feature type="domain" description="EngA-type G" evidence="11">
    <location>
        <begin position="147"/>
        <end position="322"/>
    </location>
</feature>
<dbReference type="EMBL" id="BBLT01000011">
    <property type="protein sequence ID" value="GAL87102.1"/>
    <property type="molecule type" value="Genomic_DNA"/>
</dbReference>
<dbReference type="eggNOG" id="COG1160">
    <property type="taxonomic scope" value="Bacteria"/>
</dbReference>
<keyword evidence="6 8" id="KW-0342">GTP-binding</keyword>
<dbReference type="InterPro" id="IPR006073">
    <property type="entry name" value="GTP-bd"/>
</dbReference>
<feature type="binding site" evidence="8">
    <location>
        <begin position="90"/>
        <end position="93"/>
    </location>
    <ligand>
        <name>GTP</name>
        <dbReference type="ChEBI" id="CHEBI:37565"/>
        <label>1</label>
    </ligand>
</feature>
<name>A0A098LL32_9BACT</name>
<dbReference type="GO" id="GO:0042254">
    <property type="term" value="P:ribosome biogenesis"/>
    <property type="evidence" value="ECO:0007669"/>
    <property type="project" value="UniProtKB-KW"/>
</dbReference>
<evidence type="ECO:0000256" key="2">
    <source>
        <dbReference type="ARBA" id="ARBA00020953"/>
    </source>
</evidence>
<dbReference type="PANTHER" id="PTHR43834:SF6">
    <property type="entry name" value="GTPASE DER"/>
    <property type="match status" value="1"/>
</dbReference>
<feature type="binding site" evidence="8">
    <location>
        <begin position="153"/>
        <end position="160"/>
    </location>
    <ligand>
        <name>GTP</name>
        <dbReference type="ChEBI" id="CHEBI:37565"/>
        <label>2</label>
    </ligand>
</feature>
<keyword evidence="4 10" id="KW-0677">Repeat</keyword>
<gene>
    <name evidence="8" type="primary">der</name>
    <name evidence="12" type="ORF">MYP_4332</name>
</gene>
<dbReference type="InterPro" id="IPR016484">
    <property type="entry name" value="GTPase_Der"/>
</dbReference>
<dbReference type="AlphaFoldDB" id="A0A098LL32"/>
<dbReference type="FunFam" id="3.40.50.300:FF:000040">
    <property type="entry name" value="GTPase Der"/>
    <property type="match status" value="1"/>
</dbReference>
<dbReference type="Pfam" id="PF14714">
    <property type="entry name" value="KH_dom-like"/>
    <property type="match status" value="1"/>
</dbReference>
<evidence type="ECO:0000256" key="8">
    <source>
        <dbReference type="HAMAP-Rule" id="MF_00195"/>
    </source>
</evidence>
<feature type="binding site" evidence="8">
    <location>
        <begin position="265"/>
        <end position="268"/>
    </location>
    <ligand>
        <name>GTP</name>
        <dbReference type="ChEBI" id="CHEBI:37565"/>
        <label>2</label>
    </ligand>
</feature>
<accession>A0A098LL32</accession>
<dbReference type="GO" id="GO:0043022">
    <property type="term" value="F:ribosome binding"/>
    <property type="evidence" value="ECO:0007669"/>
    <property type="project" value="TreeGrafter"/>
</dbReference>
<evidence type="ECO:0000256" key="10">
    <source>
        <dbReference type="RuleBase" id="RU004481"/>
    </source>
</evidence>
<dbReference type="PIRSF" id="PIRSF006485">
    <property type="entry name" value="GTP-binding_EngA"/>
    <property type="match status" value="1"/>
</dbReference>
<protein>
    <recommendedName>
        <fullName evidence="2 8">GTPase Der</fullName>
    </recommendedName>
    <alternativeName>
        <fullName evidence="7 8">GTP-binding protein EngA</fullName>
    </alternativeName>
</protein>
<dbReference type="InterPro" id="IPR031166">
    <property type="entry name" value="G_ENGA"/>
</dbReference>
<dbReference type="GO" id="GO:0005525">
    <property type="term" value="F:GTP binding"/>
    <property type="evidence" value="ECO:0007669"/>
    <property type="project" value="UniProtKB-UniRule"/>
</dbReference>
<dbReference type="STRING" id="153721.MYP_4332"/>
<dbReference type="Pfam" id="PF01926">
    <property type="entry name" value="MMR_HSR1"/>
    <property type="match status" value="2"/>
</dbReference>
<keyword evidence="13" id="KW-1185">Reference proteome</keyword>
<proteinExistence type="inferred from homology"/>
<dbReference type="Proteomes" id="UP000030185">
    <property type="component" value="Unassembled WGS sequence"/>
</dbReference>
<dbReference type="InterPro" id="IPR015946">
    <property type="entry name" value="KH_dom-like_a/b"/>
</dbReference>
<dbReference type="SUPFAM" id="SSF52540">
    <property type="entry name" value="P-loop containing nucleoside triphosphate hydrolases"/>
    <property type="match status" value="2"/>
</dbReference>
<sequence>MDDMSGVTRDRHYGYGEWIGKFFTIVDTGGYVANTDDLFEEAIKEQVDVALEEATVVLFVVDTFAGLHPLDEEFAHKLRRAKKPIFLVANKADTHERANLSGEFYALGLGDVYPISSQNGSGTGELLDEVVKHFSNDGIENPDEGVPRIAIIGRPNVGKSSFLNVLLGRQRSIVTDIAGTTRDAVDAKYTAFNKEFIITDTAGLRKKARVKEDIEFYSVLRSIRALEASDVCIVIIDAQNGLETQDLNIIGLANRNRKGIVLLVNKWDLIEKDTNTAKKFEDDIRSQLAGMDFIPIIFVSVLNKQRIHKAIETAIDVYESRSKKVTTSALNEALLPEIDRYPPPSLKGKHIKIKYITQLPTHSPTFAFFCNLPQYIKGPYAKFLENKLREHFGFEGVPVNIVFRKK</sequence>
<dbReference type="NCBIfam" id="TIGR03594">
    <property type="entry name" value="GTPase_EngA"/>
    <property type="match status" value="1"/>
</dbReference>
<evidence type="ECO:0000256" key="1">
    <source>
        <dbReference type="ARBA" id="ARBA00008279"/>
    </source>
</evidence>
<comment type="caution">
    <text evidence="8">Lacks conserved residue(s) required for the propagation of feature annotation.</text>
</comment>